<dbReference type="PANTHER" id="PTHR42718">
    <property type="entry name" value="MAJOR FACILITATOR SUPERFAMILY MULTIDRUG TRANSPORTER MFSC"/>
    <property type="match status" value="1"/>
</dbReference>
<dbReference type="RefSeq" id="WP_047787409.1">
    <property type="nucleotide sequence ID" value="NZ_JZWI01000050.1"/>
</dbReference>
<feature type="transmembrane region" description="Helical" evidence="6">
    <location>
        <begin position="171"/>
        <end position="189"/>
    </location>
</feature>
<keyword evidence="9" id="KW-1185">Reference proteome</keyword>
<dbReference type="PATRIC" id="fig|34073.19.peg.6529"/>
<proteinExistence type="predicted"/>
<feature type="transmembrane region" description="Helical" evidence="6">
    <location>
        <begin position="106"/>
        <end position="127"/>
    </location>
</feature>
<dbReference type="GO" id="GO:0022857">
    <property type="term" value="F:transmembrane transporter activity"/>
    <property type="evidence" value="ECO:0007669"/>
    <property type="project" value="InterPro"/>
</dbReference>
<evidence type="ECO:0000256" key="2">
    <source>
        <dbReference type="ARBA" id="ARBA00022448"/>
    </source>
</evidence>
<dbReference type="Gene3D" id="1.20.1720.10">
    <property type="entry name" value="Multidrug resistance protein D"/>
    <property type="match status" value="1"/>
</dbReference>
<dbReference type="CDD" id="cd17321">
    <property type="entry name" value="MFS_MMR_MDR_like"/>
    <property type="match status" value="1"/>
</dbReference>
<accession>A0A0H2LVP3</accession>
<dbReference type="PRINTS" id="PR01036">
    <property type="entry name" value="TCRTETB"/>
</dbReference>
<dbReference type="AlphaFoldDB" id="A0A0H2LVP3"/>
<evidence type="ECO:0000313" key="9">
    <source>
        <dbReference type="Proteomes" id="UP000035170"/>
    </source>
</evidence>
<organism evidence="8 9">
    <name type="scientific">Variovorax paradoxus</name>
    <dbReference type="NCBI Taxonomy" id="34073"/>
    <lineage>
        <taxon>Bacteria</taxon>
        <taxon>Pseudomonadati</taxon>
        <taxon>Pseudomonadota</taxon>
        <taxon>Betaproteobacteria</taxon>
        <taxon>Burkholderiales</taxon>
        <taxon>Comamonadaceae</taxon>
        <taxon>Variovorax</taxon>
    </lineage>
</organism>
<feature type="transmembrane region" description="Helical" evidence="6">
    <location>
        <begin position="232"/>
        <end position="249"/>
    </location>
</feature>
<reference evidence="8 9" key="1">
    <citation type="submission" date="2015-03" db="EMBL/GenBank/DDBJ databases">
        <title>Genome sequence of Variovorax paradoxus TBEA6.</title>
        <authorList>
            <person name="Poehlein A."/>
            <person name="Schuldes J."/>
            <person name="Wuebbeler J.H."/>
            <person name="Hiessl S."/>
            <person name="Steinbuechel A."/>
            <person name="Daniel R."/>
        </authorList>
    </citation>
    <scope>NUCLEOTIDE SEQUENCE [LARGE SCALE GENOMIC DNA]</scope>
    <source>
        <strain evidence="8 9">TBEA6</strain>
    </source>
</reference>
<feature type="transmembrane region" description="Helical" evidence="6">
    <location>
        <begin position="359"/>
        <end position="377"/>
    </location>
</feature>
<name>A0A0H2LVP3_VARPD</name>
<keyword evidence="4 6" id="KW-1133">Transmembrane helix</keyword>
<keyword evidence="5 6" id="KW-0472">Membrane</keyword>
<dbReference type="EMBL" id="JZWI01000050">
    <property type="protein sequence ID" value="KLN52562.1"/>
    <property type="molecule type" value="Genomic_DNA"/>
</dbReference>
<dbReference type="PANTHER" id="PTHR42718:SF9">
    <property type="entry name" value="MAJOR FACILITATOR SUPERFAMILY MULTIDRUG TRANSPORTER MFSC"/>
    <property type="match status" value="1"/>
</dbReference>
<evidence type="ECO:0000256" key="5">
    <source>
        <dbReference type="ARBA" id="ARBA00023136"/>
    </source>
</evidence>
<evidence type="ECO:0000313" key="8">
    <source>
        <dbReference type="EMBL" id="KLN52562.1"/>
    </source>
</evidence>
<dbReference type="Proteomes" id="UP000035170">
    <property type="component" value="Unassembled WGS sequence"/>
</dbReference>
<dbReference type="InterPro" id="IPR020846">
    <property type="entry name" value="MFS_dom"/>
</dbReference>
<dbReference type="Pfam" id="PF07690">
    <property type="entry name" value="MFS_1"/>
    <property type="match status" value="1"/>
</dbReference>
<feature type="domain" description="Major facilitator superfamily (MFS) profile" evidence="7">
    <location>
        <begin position="15"/>
        <end position="477"/>
    </location>
</feature>
<sequence length="482" mass="49535">MAGDDHDAGRADWAVLVAASSGALLCFLNLSALNVALPAVARSLHASPTQASWILLSYMLVSTVCILSFGRLADLWGRRRLFLAGLWLFVAACAACALAPTAELMLASRIAQAVGAAGVMANASALVGDAFGRRRMGLALGVLAMVAALAQVVGPLAGGFVVSWWGWRVLFMLNVPIGLGVLAWSWKVLPKGAAARAERFDLAGAALSLVGIGCVTYALSMAGTRGWTSTPVWAFMLAGLCAIALFSGVQMRVASPLVDPSLFSDPGRRTAYAGILLLSMTQAAPLLLVALYLQACAGLQPSQAGLRIAPVAFGMLMAAPVAGALTRRFRPESICVGGMLLAGCALALLAALLQPAIGTVQLSLCLWMLGLGIGSFVTPNNTSILQNVVPQRRGIANGVRSTLQNTGIMIGTALTLSVAMAQLPSGSQRMILGNGGPGLSNPDVAAFTQGASSALVLLAVLCFAGAALIANTRRQASRLQSA</sequence>
<feature type="transmembrane region" description="Helical" evidence="6">
    <location>
        <begin position="270"/>
        <end position="293"/>
    </location>
</feature>
<feature type="transmembrane region" description="Helical" evidence="6">
    <location>
        <begin position="12"/>
        <end position="31"/>
    </location>
</feature>
<feature type="transmembrane region" description="Helical" evidence="6">
    <location>
        <begin position="139"/>
        <end position="165"/>
    </location>
</feature>
<evidence type="ECO:0000256" key="1">
    <source>
        <dbReference type="ARBA" id="ARBA00004141"/>
    </source>
</evidence>
<keyword evidence="2" id="KW-0813">Transport</keyword>
<dbReference type="SUPFAM" id="SSF103473">
    <property type="entry name" value="MFS general substrate transporter"/>
    <property type="match status" value="1"/>
</dbReference>
<dbReference type="InterPro" id="IPR011701">
    <property type="entry name" value="MFS"/>
</dbReference>
<feature type="transmembrane region" description="Helical" evidence="6">
    <location>
        <begin position="81"/>
        <end position="100"/>
    </location>
</feature>
<evidence type="ECO:0000256" key="4">
    <source>
        <dbReference type="ARBA" id="ARBA00022989"/>
    </source>
</evidence>
<dbReference type="Gene3D" id="1.20.1250.20">
    <property type="entry name" value="MFS general substrate transporter like domains"/>
    <property type="match status" value="1"/>
</dbReference>
<protein>
    <submittedName>
        <fullName evidence="8">Multidrug resistance protein Stp</fullName>
    </submittedName>
</protein>
<keyword evidence="3 6" id="KW-0812">Transmembrane</keyword>
<feature type="transmembrane region" description="Helical" evidence="6">
    <location>
        <begin position="444"/>
        <end position="470"/>
    </location>
</feature>
<comment type="caution">
    <text evidence="8">The sequence shown here is derived from an EMBL/GenBank/DDBJ whole genome shotgun (WGS) entry which is preliminary data.</text>
</comment>
<evidence type="ECO:0000256" key="3">
    <source>
        <dbReference type="ARBA" id="ARBA00022692"/>
    </source>
</evidence>
<dbReference type="InterPro" id="IPR036259">
    <property type="entry name" value="MFS_trans_sf"/>
</dbReference>
<feature type="transmembrane region" description="Helical" evidence="6">
    <location>
        <begin position="305"/>
        <end position="326"/>
    </location>
</feature>
<dbReference type="GO" id="GO:0016020">
    <property type="term" value="C:membrane"/>
    <property type="evidence" value="ECO:0007669"/>
    <property type="project" value="UniProtKB-SubCell"/>
</dbReference>
<evidence type="ECO:0000256" key="6">
    <source>
        <dbReference type="SAM" id="Phobius"/>
    </source>
</evidence>
<gene>
    <name evidence="8" type="primary">stp9</name>
    <name evidence="8" type="ORF">VPARA_63440</name>
</gene>
<evidence type="ECO:0000259" key="7">
    <source>
        <dbReference type="PROSITE" id="PS50850"/>
    </source>
</evidence>
<feature type="transmembrane region" description="Helical" evidence="6">
    <location>
        <begin position="201"/>
        <end position="220"/>
    </location>
</feature>
<feature type="transmembrane region" description="Helical" evidence="6">
    <location>
        <begin position="402"/>
        <end position="424"/>
    </location>
</feature>
<dbReference type="PROSITE" id="PS50850">
    <property type="entry name" value="MFS"/>
    <property type="match status" value="1"/>
</dbReference>
<feature type="transmembrane region" description="Helical" evidence="6">
    <location>
        <begin position="333"/>
        <end position="353"/>
    </location>
</feature>
<feature type="transmembrane region" description="Helical" evidence="6">
    <location>
        <begin position="51"/>
        <end position="69"/>
    </location>
</feature>
<comment type="subcellular location">
    <subcellularLocation>
        <location evidence="1">Membrane</location>
        <topology evidence="1">Multi-pass membrane protein</topology>
    </subcellularLocation>
</comment>